<dbReference type="GO" id="GO:0000981">
    <property type="term" value="F:DNA-binding transcription factor activity, RNA polymerase II-specific"/>
    <property type="evidence" value="ECO:0007669"/>
    <property type="project" value="InterPro"/>
</dbReference>
<dbReference type="Proteomes" id="UP000813427">
    <property type="component" value="Unassembled WGS sequence"/>
</dbReference>
<evidence type="ECO:0000313" key="4">
    <source>
        <dbReference type="Proteomes" id="UP000813427"/>
    </source>
</evidence>
<keyword evidence="1" id="KW-0539">Nucleus</keyword>
<dbReference type="CDD" id="cd00067">
    <property type="entry name" value="GAL4"/>
    <property type="match status" value="1"/>
</dbReference>
<comment type="caution">
    <text evidence="3">The sequence shown here is derived from an EMBL/GenBank/DDBJ whole genome shotgun (WGS) entry which is preliminary data.</text>
</comment>
<protein>
    <recommendedName>
        <fullName evidence="2">Zn(2)-C6 fungal-type domain-containing protein</fullName>
    </recommendedName>
</protein>
<dbReference type="SMART" id="SM00066">
    <property type="entry name" value="GAL4"/>
    <property type="match status" value="1"/>
</dbReference>
<sequence>MMPGQEKLGKSAPRSRTGCLECRRRRIRCDEQQPKCGNCLRSRRHRVCEYPMPTLTLHDRRAQAKARRPWDQLTFAAAKTVTMSQEPLPCEVIISDTFSTTSDPFDSLSINLPYQSKELLYHFYQSVERFDKVSQQKLAYRLSPVTGNSYALRSVMLFAALHYDWSTEEGMQAIESTFLYHKIKAIQAINDWIAGGHPQLTFSIIRQIATLCFIELCLGSLASAKAHIDGMVVLLDQQRLQIHEQPDPYKFEGAEEYQQDEELTNRYFLLILSFYTRYTLHEEPYSGQKLGEDKTPGPASETTLSHPLNQIERNCDPSLKLLSLRTMLLFSKPVPPGATLSWINGRDTIERLKAITESLDMMYAKPQIDHDEVRFAMACTNCVASQIHLDQLASHIASFCYTKDELIRKETELLEKLHEQELRTTWCSLYIASSIYIHRVLGLGEPEGTIAHDYVIHVFKKALMKQSGRMGDGRSASDQLLFWQMMLGAITVTVHSQGSDQQVTKYFSQAIRQWSRTSQIRTWSDAKAILARIAWPAVNAMEDTVRQIWERSCGETWY</sequence>
<organism evidence="3 4">
    <name type="scientific">Fusarium tricinctum</name>
    <dbReference type="NCBI Taxonomy" id="61284"/>
    <lineage>
        <taxon>Eukaryota</taxon>
        <taxon>Fungi</taxon>
        <taxon>Dikarya</taxon>
        <taxon>Ascomycota</taxon>
        <taxon>Pezizomycotina</taxon>
        <taxon>Sordariomycetes</taxon>
        <taxon>Hypocreomycetidae</taxon>
        <taxon>Hypocreales</taxon>
        <taxon>Nectriaceae</taxon>
        <taxon>Fusarium</taxon>
        <taxon>Fusarium tricinctum species complex</taxon>
    </lineage>
</organism>
<evidence type="ECO:0000256" key="1">
    <source>
        <dbReference type="ARBA" id="ARBA00023242"/>
    </source>
</evidence>
<dbReference type="GO" id="GO:0008270">
    <property type="term" value="F:zinc ion binding"/>
    <property type="evidence" value="ECO:0007669"/>
    <property type="project" value="InterPro"/>
</dbReference>
<dbReference type="GO" id="GO:0045944">
    <property type="term" value="P:positive regulation of transcription by RNA polymerase II"/>
    <property type="evidence" value="ECO:0007669"/>
    <property type="project" value="TreeGrafter"/>
</dbReference>
<dbReference type="InterPro" id="IPR036864">
    <property type="entry name" value="Zn2-C6_fun-type_DNA-bd_sf"/>
</dbReference>
<dbReference type="EMBL" id="JAGPXF010000008">
    <property type="protein sequence ID" value="KAH7232947.1"/>
    <property type="molecule type" value="Genomic_DNA"/>
</dbReference>
<dbReference type="SUPFAM" id="SSF57701">
    <property type="entry name" value="Zn2/Cys6 DNA-binding domain"/>
    <property type="match status" value="1"/>
</dbReference>
<dbReference type="PANTHER" id="PTHR37534">
    <property type="entry name" value="TRANSCRIPTIONAL ACTIVATOR PROTEIN UGA3"/>
    <property type="match status" value="1"/>
</dbReference>
<evidence type="ECO:0000259" key="2">
    <source>
        <dbReference type="PROSITE" id="PS50048"/>
    </source>
</evidence>
<dbReference type="Gene3D" id="4.10.240.10">
    <property type="entry name" value="Zn(2)-C6 fungal-type DNA-binding domain"/>
    <property type="match status" value="1"/>
</dbReference>
<dbReference type="PANTHER" id="PTHR37534:SF49">
    <property type="entry name" value="LYSINE BIOSYNTHESIS REGULATORY PROTEIN LYS14"/>
    <property type="match status" value="1"/>
</dbReference>
<reference evidence="3" key="1">
    <citation type="journal article" date="2021" name="Nat. Commun.">
        <title>Genetic determinants of endophytism in the Arabidopsis root mycobiome.</title>
        <authorList>
            <person name="Mesny F."/>
            <person name="Miyauchi S."/>
            <person name="Thiergart T."/>
            <person name="Pickel B."/>
            <person name="Atanasova L."/>
            <person name="Karlsson M."/>
            <person name="Huettel B."/>
            <person name="Barry K.W."/>
            <person name="Haridas S."/>
            <person name="Chen C."/>
            <person name="Bauer D."/>
            <person name="Andreopoulos W."/>
            <person name="Pangilinan J."/>
            <person name="LaButti K."/>
            <person name="Riley R."/>
            <person name="Lipzen A."/>
            <person name="Clum A."/>
            <person name="Drula E."/>
            <person name="Henrissat B."/>
            <person name="Kohler A."/>
            <person name="Grigoriev I.V."/>
            <person name="Martin F.M."/>
            <person name="Hacquard S."/>
        </authorList>
    </citation>
    <scope>NUCLEOTIDE SEQUENCE</scope>
    <source>
        <strain evidence="3">MPI-SDFR-AT-0068</strain>
    </source>
</reference>
<dbReference type="GO" id="GO:0000976">
    <property type="term" value="F:transcription cis-regulatory region binding"/>
    <property type="evidence" value="ECO:0007669"/>
    <property type="project" value="TreeGrafter"/>
</dbReference>
<dbReference type="OrthoDB" id="5419315at2759"/>
<dbReference type="PROSITE" id="PS00463">
    <property type="entry name" value="ZN2_CY6_FUNGAL_1"/>
    <property type="match status" value="1"/>
</dbReference>
<dbReference type="Pfam" id="PF00172">
    <property type="entry name" value="Zn_clus"/>
    <property type="match status" value="1"/>
</dbReference>
<dbReference type="AlphaFoldDB" id="A0A8K0RLE9"/>
<proteinExistence type="predicted"/>
<dbReference type="InterPro" id="IPR001138">
    <property type="entry name" value="Zn2Cys6_DnaBD"/>
</dbReference>
<accession>A0A8K0RLE9</accession>
<dbReference type="GO" id="GO:0005634">
    <property type="term" value="C:nucleus"/>
    <property type="evidence" value="ECO:0007669"/>
    <property type="project" value="TreeGrafter"/>
</dbReference>
<keyword evidence="4" id="KW-1185">Reference proteome</keyword>
<gene>
    <name evidence="3" type="ORF">BKA59DRAFT_487518</name>
</gene>
<evidence type="ECO:0000313" key="3">
    <source>
        <dbReference type="EMBL" id="KAH7232947.1"/>
    </source>
</evidence>
<name>A0A8K0RLE9_9HYPO</name>
<feature type="domain" description="Zn(2)-C6 fungal-type" evidence="2">
    <location>
        <begin position="18"/>
        <end position="50"/>
    </location>
</feature>
<dbReference type="PROSITE" id="PS50048">
    <property type="entry name" value="ZN2_CY6_FUNGAL_2"/>
    <property type="match status" value="1"/>
</dbReference>